<reference evidence="2 3" key="1">
    <citation type="submission" date="2018-11" db="EMBL/GenBank/DDBJ databases">
        <title>Genome assembly of Steccherinum ochraceum LE-BIN_3174, the white-rot fungus of the Steccherinaceae family (The Residual Polyporoid clade, Polyporales, Basidiomycota).</title>
        <authorList>
            <person name="Fedorova T.V."/>
            <person name="Glazunova O.A."/>
            <person name="Landesman E.O."/>
            <person name="Moiseenko K.V."/>
            <person name="Psurtseva N.V."/>
            <person name="Savinova O.S."/>
            <person name="Shakhova N.V."/>
            <person name="Tyazhelova T.V."/>
            <person name="Vasina D.V."/>
        </authorList>
    </citation>
    <scope>NUCLEOTIDE SEQUENCE [LARGE SCALE GENOMIC DNA]</scope>
    <source>
        <strain evidence="2 3">LE-BIN_3174</strain>
    </source>
</reference>
<dbReference type="Gene3D" id="1.20.1280.50">
    <property type="match status" value="1"/>
</dbReference>
<name>A0A4R0RJN6_9APHY</name>
<evidence type="ECO:0000313" key="3">
    <source>
        <dbReference type="Proteomes" id="UP000292702"/>
    </source>
</evidence>
<organism evidence="2 3">
    <name type="scientific">Steccherinum ochraceum</name>
    <dbReference type="NCBI Taxonomy" id="92696"/>
    <lineage>
        <taxon>Eukaryota</taxon>
        <taxon>Fungi</taxon>
        <taxon>Dikarya</taxon>
        <taxon>Basidiomycota</taxon>
        <taxon>Agaricomycotina</taxon>
        <taxon>Agaricomycetes</taxon>
        <taxon>Polyporales</taxon>
        <taxon>Steccherinaceae</taxon>
        <taxon>Steccherinum</taxon>
    </lineage>
</organism>
<keyword evidence="3" id="KW-1185">Reference proteome</keyword>
<dbReference type="SUPFAM" id="SSF81383">
    <property type="entry name" value="F-box domain"/>
    <property type="match status" value="1"/>
</dbReference>
<dbReference type="STRING" id="92696.A0A4R0RJN6"/>
<dbReference type="AlphaFoldDB" id="A0A4R0RJN6"/>
<gene>
    <name evidence="2" type="ORF">EIP91_002995</name>
</gene>
<dbReference type="InterPro" id="IPR001810">
    <property type="entry name" value="F-box_dom"/>
</dbReference>
<accession>A0A4R0RJN6</accession>
<evidence type="ECO:0000313" key="2">
    <source>
        <dbReference type="EMBL" id="TCD65209.1"/>
    </source>
</evidence>
<feature type="domain" description="F-box" evidence="1">
    <location>
        <begin position="72"/>
        <end position="116"/>
    </location>
</feature>
<comment type="caution">
    <text evidence="2">The sequence shown here is derived from an EMBL/GenBank/DDBJ whole genome shotgun (WGS) entry which is preliminary data.</text>
</comment>
<dbReference type="Proteomes" id="UP000292702">
    <property type="component" value="Unassembled WGS sequence"/>
</dbReference>
<proteinExistence type="predicted"/>
<dbReference type="Pfam" id="PF12937">
    <property type="entry name" value="F-box-like"/>
    <property type="match status" value="1"/>
</dbReference>
<sequence length="494" mass="55934">MQHLDFDFLTYLNQVHTATDLYDTDIGVIPPVFQARPLTPDDIIHLHHPHSPSNGRPGYLTSPIRFPQNTFPTNLLSHIFSYLDPTDDDDADTFAACAQTCKQWTIPAERRLYQSIVAHDERSLFLLWDKLDGSADLSQHVREIKLKDSNRTGRVANFALHPRSERLPSWFLASPATLAPLAHNTSVLKIENINWRAFWLRNDLATTQWLSQWLLFPPLQELSLTSCSFTSFSEFELVMTAFSRIRKLSMEYVSWGEHPIAMAEALRAVSRRQSIALNGIHVGFGCDIHTITMWLLGTSSMSTLESIEFDAGHEASPEILAPFLSQTRRTTRYLRIGCAGMMHSLGPTLSIHISFHAWPLLRTFHLTLLGLAPERVNWVPICLARALPDIPRPSSLCPTKLCMPAVACATCRTQFCAIKTIVFDIWLSDPSELENPVWDHITLILHRLVAGGRGVERIVFAQRGALSLLETDYVVKRRLGSLHPFVETRSEWVQ</sequence>
<dbReference type="InterPro" id="IPR036047">
    <property type="entry name" value="F-box-like_dom_sf"/>
</dbReference>
<protein>
    <recommendedName>
        <fullName evidence="1">F-box domain-containing protein</fullName>
    </recommendedName>
</protein>
<dbReference type="EMBL" id="RWJN01000193">
    <property type="protein sequence ID" value="TCD65209.1"/>
    <property type="molecule type" value="Genomic_DNA"/>
</dbReference>
<evidence type="ECO:0000259" key="1">
    <source>
        <dbReference type="Pfam" id="PF12937"/>
    </source>
</evidence>